<evidence type="ECO:0000313" key="1">
    <source>
        <dbReference type="EMBL" id="ALV06220.1"/>
    </source>
</evidence>
<dbReference type="Proteomes" id="UP000060699">
    <property type="component" value="Chromosome"/>
</dbReference>
<protein>
    <submittedName>
        <fullName evidence="1">Uncharacterized protein</fullName>
    </submittedName>
</protein>
<evidence type="ECO:0000313" key="2">
    <source>
        <dbReference type="Proteomes" id="UP000060699"/>
    </source>
</evidence>
<sequence length="75" mass="7851">MGGAAVTAARECDFVGVWRGLSKKWPVFTRLFIVSTTLSGASASTLRGRWVLGDSEQKPLKKRGLGGSPGSAADV</sequence>
<gene>
    <name evidence="1" type="ORF">RD2015_1738</name>
</gene>
<dbReference type="AlphaFoldDB" id="A0A0U3MF94"/>
<name>A0A0U3MF94_9BURK</name>
<proteinExistence type="predicted"/>
<dbReference type="KEGG" id="rdp:RD2015_1738"/>
<keyword evidence="2" id="KW-1185">Reference proteome</keyword>
<accession>A0A0U3MF94</accession>
<reference evidence="1 2" key="1">
    <citation type="submission" date="2015-12" db="EMBL/GenBank/DDBJ databases">
        <title>Complete genome of Roseateles depolymerans KCTC 42856.</title>
        <authorList>
            <person name="Kim K.M."/>
        </authorList>
    </citation>
    <scope>NUCLEOTIDE SEQUENCE [LARGE SCALE GENOMIC DNA]</scope>
    <source>
        <strain evidence="1 2">KCTC 42856</strain>
    </source>
</reference>
<dbReference type="EMBL" id="CP013729">
    <property type="protein sequence ID" value="ALV06220.1"/>
    <property type="molecule type" value="Genomic_DNA"/>
</dbReference>
<organism evidence="1 2">
    <name type="scientific">Roseateles depolymerans</name>
    <dbReference type="NCBI Taxonomy" id="76731"/>
    <lineage>
        <taxon>Bacteria</taxon>
        <taxon>Pseudomonadati</taxon>
        <taxon>Pseudomonadota</taxon>
        <taxon>Betaproteobacteria</taxon>
        <taxon>Burkholderiales</taxon>
        <taxon>Sphaerotilaceae</taxon>
        <taxon>Roseateles</taxon>
    </lineage>
</organism>